<dbReference type="KEGG" id="rsi:Runsl_4866"/>
<evidence type="ECO:0008006" key="3">
    <source>
        <dbReference type="Google" id="ProtNLM"/>
    </source>
</evidence>
<gene>
    <name evidence="1" type="ordered locus">Runsl_4866</name>
</gene>
<dbReference type="EMBL" id="CP002859">
    <property type="protein sequence ID" value="AEI51177.1"/>
    <property type="molecule type" value="Genomic_DNA"/>
</dbReference>
<dbReference type="PANTHER" id="PTHR47197">
    <property type="entry name" value="PROTEIN NIRF"/>
    <property type="match status" value="1"/>
</dbReference>
<evidence type="ECO:0000313" key="1">
    <source>
        <dbReference type="EMBL" id="AEI51177.1"/>
    </source>
</evidence>
<proteinExistence type="predicted"/>
<dbReference type="PANTHER" id="PTHR47197:SF3">
    <property type="entry name" value="DIHYDRO-HEME D1 DEHYDROGENASE"/>
    <property type="match status" value="1"/>
</dbReference>
<dbReference type="Gene3D" id="2.130.10.10">
    <property type="entry name" value="YVTN repeat-like/Quinoprotein amine dehydrogenase"/>
    <property type="match status" value="2"/>
</dbReference>
<protein>
    <recommendedName>
        <fullName evidence="3">YncE family protein</fullName>
    </recommendedName>
</protein>
<evidence type="ECO:0000313" key="2">
    <source>
        <dbReference type="Proteomes" id="UP000000493"/>
    </source>
</evidence>
<dbReference type="InterPro" id="IPR051200">
    <property type="entry name" value="Host-pathogen_enzymatic-act"/>
</dbReference>
<organism evidence="1 2">
    <name type="scientific">Runella slithyformis (strain ATCC 29530 / DSM 19594 / LMG 11500 / NCIMB 11436 / LSU 4)</name>
    <dbReference type="NCBI Taxonomy" id="761193"/>
    <lineage>
        <taxon>Bacteria</taxon>
        <taxon>Pseudomonadati</taxon>
        <taxon>Bacteroidota</taxon>
        <taxon>Cytophagia</taxon>
        <taxon>Cytophagales</taxon>
        <taxon>Spirosomataceae</taxon>
        <taxon>Runella</taxon>
    </lineage>
</organism>
<reference evidence="1 2" key="2">
    <citation type="journal article" date="2012" name="Stand. Genomic Sci.">
        <title>Complete genome sequence of the aquatic bacterium Runella slithyformis type strain (LSU 4(T)).</title>
        <authorList>
            <person name="Copeland A."/>
            <person name="Zhang X."/>
            <person name="Misra M."/>
            <person name="Lapidus A."/>
            <person name="Nolan M."/>
            <person name="Lucas S."/>
            <person name="Deshpande S."/>
            <person name="Cheng J.F."/>
            <person name="Tapia R."/>
            <person name="Goodwin L.A."/>
            <person name="Pitluck S."/>
            <person name="Liolios K."/>
            <person name="Pagani I."/>
            <person name="Ivanova N."/>
            <person name="Mikhailova N."/>
            <person name="Pati A."/>
            <person name="Chen A."/>
            <person name="Palaniappan K."/>
            <person name="Land M."/>
            <person name="Hauser L."/>
            <person name="Pan C."/>
            <person name="Jeffries C.D."/>
            <person name="Detter J.C."/>
            <person name="Brambilla E.M."/>
            <person name="Rohde M."/>
            <person name="Djao O.D."/>
            <person name="Goker M."/>
            <person name="Sikorski J."/>
            <person name="Tindall B.J."/>
            <person name="Woyke T."/>
            <person name="Bristow J."/>
            <person name="Eisen J.A."/>
            <person name="Markowitz V."/>
            <person name="Hugenholtz P."/>
            <person name="Kyrpides N.C."/>
            <person name="Klenk H.P."/>
            <person name="Mavromatis K."/>
        </authorList>
    </citation>
    <scope>NUCLEOTIDE SEQUENCE [LARGE SCALE GENOMIC DNA]</scope>
    <source>
        <strain evidence="2">ATCC 29530 / DSM 19594 / LMG 11500 / NCIMB 11436 / LSU 4</strain>
    </source>
</reference>
<dbReference type="Proteomes" id="UP000000493">
    <property type="component" value="Chromosome"/>
</dbReference>
<sequence>MLFPKKENFLFQNSTFPMKPSRSAFLKSLLLLSMCILFWGNTIPTERQDAKAVRRYLYVATPGIRNYLEYGGHGLLVYDMDDHYRLVKRIPTAGLDADGKPLNVKGICASMATNSIYISTIQTLQCIDLTTEKIKWERKYDEGCDRMAISPDGKTIYLPTFEKEYWSVVDAATGDVKQKIVLNSGAHNTIFGLNGKEVYLAGLRSPYLTVVNAQKPTETRQVGPFSASIRPFTVNGKQTLCYVNVNELLGFEIGDLRTGKMLHRVEVSGFQKGPVKRHACPSHGVGLTPDEKEVWVVDGANQHVHFFDATVMPSRQIGSLPLRDQPGWITFSLDGKHAFPSTGEIIDVTTHKIIATLKDENGQGVHSEKVIEIQFNGQKPVKSGDQFGLGRVR</sequence>
<accession>A0A7U3ZPV3</accession>
<name>A0A7U3ZPV3_RUNSL</name>
<dbReference type="InterPro" id="IPR011048">
    <property type="entry name" value="Haem_d1_sf"/>
</dbReference>
<dbReference type="AlphaFoldDB" id="A0A7U3ZPV3"/>
<reference evidence="2" key="1">
    <citation type="submission" date="2011-06" db="EMBL/GenBank/DDBJ databases">
        <title>The complete genome of chromosome of Runella slithyformis DSM 19594.</title>
        <authorList>
            <consortium name="US DOE Joint Genome Institute (JGI-PGF)"/>
            <person name="Lucas S."/>
            <person name="Han J."/>
            <person name="Lapidus A."/>
            <person name="Bruce D."/>
            <person name="Goodwin L."/>
            <person name="Pitluck S."/>
            <person name="Peters L."/>
            <person name="Kyrpides N."/>
            <person name="Mavromatis K."/>
            <person name="Ivanova N."/>
            <person name="Ovchinnikova G."/>
            <person name="Zhang X."/>
            <person name="Misra M."/>
            <person name="Detter J.C."/>
            <person name="Tapia R."/>
            <person name="Han C."/>
            <person name="Land M."/>
            <person name="Hauser L."/>
            <person name="Markowitz V."/>
            <person name="Cheng J.-F."/>
            <person name="Hugenholtz P."/>
            <person name="Woyke T."/>
            <person name="Wu D."/>
            <person name="Tindall B."/>
            <person name="Faehrich R."/>
            <person name="Brambilla E."/>
            <person name="Klenk H.-P."/>
            <person name="Eisen J.A."/>
        </authorList>
    </citation>
    <scope>NUCLEOTIDE SEQUENCE [LARGE SCALE GENOMIC DNA]</scope>
    <source>
        <strain evidence="2">ATCC 29530 / DSM 19594 / LMG 11500 / NCIMB 11436 / LSU 4</strain>
    </source>
</reference>
<dbReference type="SUPFAM" id="SSF51004">
    <property type="entry name" value="C-terminal (heme d1) domain of cytochrome cd1-nitrite reductase"/>
    <property type="match status" value="1"/>
</dbReference>
<keyword evidence="2" id="KW-1185">Reference proteome</keyword>
<dbReference type="InterPro" id="IPR015943">
    <property type="entry name" value="WD40/YVTN_repeat-like_dom_sf"/>
</dbReference>